<protein>
    <recommendedName>
        <fullName evidence="4">Polysaccharide biosynthesis protein C-terminal domain-containing protein</fullName>
    </recommendedName>
</protein>
<keyword evidence="1" id="KW-0472">Membrane</keyword>
<feature type="transmembrane region" description="Helical" evidence="1">
    <location>
        <begin position="236"/>
        <end position="255"/>
    </location>
</feature>
<proteinExistence type="predicted"/>
<evidence type="ECO:0000256" key="1">
    <source>
        <dbReference type="SAM" id="Phobius"/>
    </source>
</evidence>
<feature type="transmembrane region" description="Helical" evidence="1">
    <location>
        <begin position="381"/>
        <end position="401"/>
    </location>
</feature>
<feature type="transmembrane region" description="Helical" evidence="1">
    <location>
        <begin position="50"/>
        <end position="75"/>
    </location>
</feature>
<organism evidence="2 3">
    <name type="scientific">Eiseniibacteriota bacterium</name>
    <dbReference type="NCBI Taxonomy" id="2212470"/>
    <lineage>
        <taxon>Bacteria</taxon>
        <taxon>Candidatus Eiseniibacteriota</taxon>
    </lineage>
</organism>
<accession>A0A7Y2E7P6</accession>
<sequence>MIAEPKTTPLTYGRVIKTWWPLAASWALMGFELPVVSAIMARLLDPVESLAAYGGIVFPLALMIEGPVIMLLAASTALSKDWASYRLMYRFMMGLSFALTAIHAAIAFTPLYDALVIGFMKAPESIHEPGRIGLQIMTPWTWAIAYRRFQQGVLIRYGHSGAVGIGTLARLITNVSILAIGYWLGNVAGIVVGTAAVGCGVVAEAVYVGFRVRPVIREQLKPAKPLEVPLTMKKFLAFYVPLALTPLITLTAQPISALSINRMPMAVESLAVIPVINGLSFFFRSFGFAYNEVVVALADYARPLHKLTMTACTIALGVTTAMVLFAATPLGDFYLGPVSNLKPMLVDLGKNGLWFVLFMPALSVFLHFFQGILVHSGRTIAVTEAVFINFVTMVTLLIVGIKHGAITGLYVGLGAHLTGNVLQTAWLWFRSRKSRLVFHRAALEESSNPKIS</sequence>
<keyword evidence="1" id="KW-1133">Transmembrane helix</keyword>
<keyword evidence="1" id="KW-0812">Transmembrane</keyword>
<comment type="caution">
    <text evidence="2">The sequence shown here is derived from an EMBL/GenBank/DDBJ whole genome shotgun (WGS) entry which is preliminary data.</text>
</comment>
<feature type="transmembrane region" description="Helical" evidence="1">
    <location>
        <begin position="20"/>
        <end position="44"/>
    </location>
</feature>
<evidence type="ECO:0008006" key="4">
    <source>
        <dbReference type="Google" id="ProtNLM"/>
    </source>
</evidence>
<evidence type="ECO:0000313" key="2">
    <source>
        <dbReference type="EMBL" id="NNF06721.1"/>
    </source>
</evidence>
<feature type="transmembrane region" description="Helical" evidence="1">
    <location>
        <begin position="351"/>
        <end position="369"/>
    </location>
</feature>
<dbReference type="Proteomes" id="UP000547674">
    <property type="component" value="Unassembled WGS sequence"/>
</dbReference>
<gene>
    <name evidence="2" type="ORF">HKN21_08170</name>
</gene>
<feature type="transmembrane region" description="Helical" evidence="1">
    <location>
        <begin position="275"/>
        <end position="298"/>
    </location>
</feature>
<name>A0A7Y2E7P6_UNCEI</name>
<evidence type="ECO:0000313" key="3">
    <source>
        <dbReference type="Proteomes" id="UP000547674"/>
    </source>
</evidence>
<feature type="transmembrane region" description="Helical" evidence="1">
    <location>
        <begin position="161"/>
        <end position="184"/>
    </location>
</feature>
<feature type="transmembrane region" description="Helical" evidence="1">
    <location>
        <begin position="190"/>
        <end position="210"/>
    </location>
</feature>
<feature type="transmembrane region" description="Helical" evidence="1">
    <location>
        <begin position="310"/>
        <end position="331"/>
    </location>
</feature>
<feature type="transmembrane region" description="Helical" evidence="1">
    <location>
        <begin position="87"/>
        <end position="112"/>
    </location>
</feature>
<dbReference type="EMBL" id="JABDJR010000320">
    <property type="protein sequence ID" value="NNF06721.1"/>
    <property type="molecule type" value="Genomic_DNA"/>
</dbReference>
<dbReference type="AlphaFoldDB" id="A0A7Y2E7P6"/>
<feature type="transmembrane region" description="Helical" evidence="1">
    <location>
        <begin position="407"/>
        <end position="429"/>
    </location>
</feature>
<feature type="transmembrane region" description="Helical" evidence="1">
    <location>
        <begin position="132"/>
        <end position="149"/>
    </location>
</feature>
<reference evidence="2 3" key="1">
    <citation type="submission" date="2020-03" db="EMBL/GenBank/DDBJ databases">
        <title>Metabolic flexibility allows generalist bacteria to become dominant in a frequently disturbed ecosystem.</title>
        <authorList>
            <person name="Chen Y.-J."/>
            <person name="Leung P.M."/>
            <person name="Bay S.K."/>
            <person name="Hugenholtz P."/>
            <person name="Kessler A.J."/>
            <person name="Shelley G."/>
            <person name="Waite D.W."/>
            <person name="Cook P.L."/>
            <person name="Greening C."/>
        </authorList>
    </citation>
    <scope>NUCLEOTIDE SEQUENCE [LARGE SCALE GENOMIC DNA]</scope>
    <source>
        <strain evidence="2">SS_bin_28</strain>
    </source>
</reference>